<proteinExistence type="predicted"/>
<evidence type="ECO:0000313" key="3">
    <source>
        <dbReference type="Proteomes" id="UP001321475"/>
    </source>
</evidence>
<organism evidence="2 3">
    <name type="scientific">Paraoerskovia sediminicola</name>
    <dbReference type="NCBI Taxonomy" id="1138587"/>
    <lineage>
        <taxon>Bacteria</taxon>
        <taxon>Bacillati</taxon>
        <taxon>Actinomycetota</taxon>
        <taxon>Actinomycetes</taxon>
        <taxon>Micrococcales</taxon>
        <taxon>Cellulomonadaceae</taxon>
        <taxon>Paraoerskovia</taxon>
    </lineage>
</organism>
<dbReference type="Pfam" id="PF13460">
    <property type="entry name" value="NAD_binding_10"/>
    <property type="match status" value="1"/>
</dbReference>
<dbReference type="SUPFAM" id="SSF51735">
    <property type="entry name" value="NAD(P)-binding Rossmann-fold domains"/>
    <property type="match status" value="1"/>
</dbReference>
<dbReference type="RefSeq" id="WP_286219280.1">
    <property type="nucleotide sequence ID" value="NZ_AP027729.1"/>
</dbReference>
<dbReference type="Proteomes" id="UP001321475">
    <property type="component" value="Chromosome"/>
</dbReference>
<sequence>MAKIALIGAHGKVGQLSIPVLVGRGHEVSAVVRSQDQFSEMSDAGATPVLLDVASASEDEMAEALAGHDVVVWSAGAGGKGGADTTYAVDRDAAIRSMDAAERAGTNRYVMVSFISAVHDHGVPEDNSFFAYADAKVTADDHLRESGLEWTILGPGTLTEDDPSGAITVLREGAPVPEDTSTSRANVATVIAEVVGRPLTAGKFLRFTDGDGVIEEAVHEAEGTDAGMRPK</sequence>
<reference evidence="3" key="1">
    <citation type="journal article" date="2019" name="Int. J. Syst. Evol. Microbiol.">
        <title>The Global Catalogue of Microorganisms (GCM) 10K type strain sequencing project: providing services to taxonomists for standard genome sequencing and annotation.</title>
        <authorList>
            <consortium name="The Broad Institute Genomics Platform"/>
            <consortium name="The Broad Institute Genome Sequencing Center for Infectious Disease"/>
            <person name="Wu L."/>
            <person name="Ma J."/>
        </authorList>
    </citation>
    <scope>NUCLEOTIDE SEQUENCE [LARGE SCALE GENOMIC DNA]</scope>
    <source>
        <strain evidence="3">NBRC 108565</strain>
    </source>
</reference>
<name>A0ABM8G2J9_9CELL</name>
<protein>
    <submittedName>
        <fullName evidence="2">NAD-dependent dehydratase</fullName>
    </submittedName>
</protein>
<feature type="domain" description="NAD(P)-binding" evidence="1">
    <location>
        <begin position="8"/>
        <end position="197"/>
    </location>
</feature>
<dbReference type="PANTHER" id="PTHR15020:SF50">
    <property type="entry name" value="UPF0659 PROTEIN YMR090W"/>
    <property type="match status" value="1"/>
</dbReference>
<dbReference type="CDD" id="cd05243">
    <property type="entry name" value="SDR_a5"/>
    <property type="match status" value="1"/>
</dbReference>
<dbReference type="InterPro" id="IPR016040">
    <property type="entry name" value="NAD(P)-bd_dom"/>
</dbReference>
<accession>A0ABM8G2J9</accession>
<dbReference type="PANTHER" id="PTHR15020">
    <property type="entry name" value="FLAVIN REDUCTASE-RELATED"/>
    <property type="match status" value="1"/>
</dbReference>
<dbReference type="InterPro" id="IPR036291">
    <property type="entry name" value="NAD(P)-bd_dom_sf"/>
</dbReference>
<evidence type="ECO:0000259" key="1">
    <source>
        <dbReference type="Pfam" id="PF13460"/>
    </source>
</evidence>
<gene>
    <name evidence="2" type="ORF">GCM10025865_15890</name>
</gene>
<evidence type="ECO:0000313" key="2">
    <source>
        <dbReference type="EMBL" id="BDZ42290.1"/>
    </source>
</evidence>
<dbReference type="EMBL" id="AP027729">
    <property type="protein sequence ID" value="BDZ42290.1"/>
    <property type="molecule type" value="Genomic_DNA"/>
</dbReference>
<dbReference type="Gene3D" id="3.40.50.720">
    <property type="entry name" value="NAD(P)-binding Rossmann-like Domain"/>
    <property type="match status" value="1"/>
</dbReference>
<keyword evidence="3" id="KW-1185">Reference proteome</keyword>